<evidence type="ECO:0000313" key="3">
    <source>
        <dbReference type="Proteomes" id="UP000252355"/>
    </source>
</evidence>
<dbReference type="Pfam" id="PF01297">
    <property type="entry name" value="ZnuA"/>
    <property type="match status" value="1"/>
</dbReference>
<proteinExistence type="predicted"/>
<dbReference type="GO" id="GO:0007155">
    <property type="term" value="P:cell adhesion"/>
    <property type="evidence" value="ECO:0007669"/>
    <property type="project" value="InterPro"/>
</dbReference>
<name>A0A367ZMJ5_9BACT</name>
<dbReference type="Gene3D" id="3.40.50.1980">
    <property type="entry name" value="Nitrogenase molybdenum iron protein domain"/>
    <property type="match status" value="2"/>
</dbReference>
<feature type="region of interest" description="Disordered" evidence="1">
    <location>
        <begin position="1"/>
        <end position="20"/>
    </location>
</feature>
<dbReference type="EMBL" id="QOQW01000016">
    <property type="protein sequence ID" value="RCK79067.1"/>
    <property type="molecule type" value="Genomic_DNA"/>
</dbReference>
<dbReference type="Proteomes" id="UP000252355">
    <property type="component" value="Unassembled WGS sequence"/>
</dbReference>
<dbReference type="GO" id="GO:0046872">
    <property type="term" value="F:metal ion binding"/>
    <property type="evidence" value="ECO:0007669"/>
    <property type="project" value="InterPro"/>
</dbReference>
<evidence type="ECO:0000313" key="2">
    <source>
        <dbReference type="EMBL" id="RCK79067.1"/>
    </source>
</evidence>
<feature type="compositionally biased region" description="Polar residues" evidence="1">
    <location>
        <begin position="1"/>
        <end position="11"/>
    </location>
</feature>
<evidence type="ECO:0000256" key="1">
    <source>
        <dbReference type="SAM" id="MobiDB-lite"/>
    </source>
</evidence>
<dbReference type="InterPro" id="IPR050492">
    <property type="entry name" value="Bact_metal-bind_prot9"/>
</dbReference>
<dbReference type="SUPFAM" id="SSF53807">
    <property type="entry name" value="Helical backbone' metal receptor"/>
    <property type="match status" value="1"/>
</dbReference>
<dbReference type="AlphaFoldDB" id="A0A367ZMJ5"/>
<dbReference type="InterPro" id="IPR006127">
    <property type="entry name" value="ZnuA-like"/>
</dbReference>
<dbReference type="PANTHER" id="PTHR42953:SF2">
    <property type="entry name" value="ADHESION PROTEIN"/>
    <property type="match status" value="1"/>
</dbReference>
<reference evidence="2 3" key="1">
    <citation type="submission" date="2018-05" db="EMBL/GenBank/DDBJ databases">
        <title>A metagenomic window into the 2 km-deep terrestrial subsurface aquifer revealed taxonomically and functionally diverse microbial community comprising novel uncultured bacterial lineages.</title>
        <authorList>
            <person name="Kadnikov V.V."/>
            <person name="Mardanov A.V."/>
            <person name="Beletsky A.V."/>
            <person name="Banks D."/>
            <person name="Pimenov N.V."/>
            <person name="Frank Y.A."/>
            <person name="Karnachuk O.V."/>
            <person name="Ravin N.V."/>
        </authorList>
    </citation>
    <scope>NUCLEOTIDE SEQUENCE [LARGE SCALE GENOMIC DNA]</scope>
    <source>
        <strain evidence="2">BY5</strain>
    </source>
</reference>
<comment type="caution">
    <text evidence="2">The sequence shown here is derived from an EMBL/GenBank/DDBJ whole genome shotgun (WGS) entry which is preliminary data.</text>
</comment>
<sequence>MTTRISMTTPVGQRGGRPPAVPDQCGKAAGLARGHSPERSPGPARLFLEGRLAVWMMALLLALGPVGPGWAGLPVVTTTTDLLAIVQAIGGDRVDAVSIGRGHEDPHFVEPRPSFLTTLGRAQLLFLIGLDLEIWLRPLLDGARNLTIKPGGRGYVDCSQVIPVKEIPTVRVDPSMGDVHPLGNPHYWLDPANALRLAELIARKLSEADPAGAATFAANLAAFRRDLEARIPGWKARLAKVPNRKIACFHSSWIYFTDAFGLEIVGYVEPRPGIPPTGREIAALVAAMQAAGAKVILRERYHPDRFADLVAGKVGGKVLVLPASVGAEPAIKTYPDLIETLVARLESALQ</sequence>
<dbReference type="PANTHER" id="PTHR42953">
    <property type="entry name" value="HIGH-AFFINITY ZINC UPTAKE SYSTEM PROTEIN ZNUA-RELATED"/>
    <property type="match status" value="1"/>
</dbReference>
<accession>A0A367ZMJ5</accession>
<organism evidence="2 3">
    <name type="scientific">Candidatus Ozemobacter sibiricus</name>
    <dbReference type="NCBI Taxonomy" id="2268124"/>
    <lineage>
        <taxon>Bacteria</taxon>
        <taxon>Candidatus Ozemobacteria</taxon>
        <taxon>Candidatus Ozemobacterales</taxon>
        <taxon>Candidatus Ozemobacteraceae</taxon>
        <taxon>Candidatus Ozemobacter</taxon>
    </lineage>
</organism>
<dbReference type="GO" id="GO:0030001">
    <property type="term" value="P:metal ion transport"/>
    <property type="evidence" value="ECO:0007669"/>
    <property type="project" value="InterPro"/>
</dbReference>
<dbReference type="PRINTS" id="PR00691">
    <property type="entry name" value="ADHESINB"/>
</dbReference>
<dbReference type="InterPro" id="IPR006129">
    <property type="entry name" value="AdhesinB"/>
</dbReference>
<protein>
    <submittedName>
        <fullName evidence="2">Zinc ABC transporter, periplasmic-binding protein ZnuA</fullName>
    </submittedName>
</protein>
<gene>
    <name evidence="2" type="ORF">OZSIB_0409</name>
</gene>